<organism evidence="1">
    <name type="scientific">Siphoviridae sp. ct4Z13</name>
    <dbReference type="NCBI Taxonomy" id="2827778"/>
    <lineage>
        <taxon>Viruses</taxon>
        <taxon>Duplodnaviria</taxon>
        <taxon>Heunggongvirae</taxon>
        <taxon>Uroviricota</taxon>
        <taxon>Caudoviricetes</taxon>
    </lineage>
</organism>
<accession>A0A8S5SB71</accession>
<dbReference type="EMBL" id="BK032566">
    <property type="protein sequence ID" value="DAF48316.1"/>
    <property type="molecule type" value="Genomic_DNA"/>
</dbReference>
<reference evidence="1" key="1">
    <citation type="journal article" date="2021" name="Proc. Natl. Acad. Sci. U.S.A.">
        <title>A Catalog of Tens of Thousands of Viruses from Human Metagenomes Reveals Hidden Associations with Chronic Diseases.</title>
        <authorList>
            <person name="Tisza M.J."/>
            <person name="Buck C.B."/>
        </authorList>
    </citation>
    <scope>NUCLEOTIDE SEQUENCE</scope>
    <source>
        <strain evidence="1">Ct4Z13</strain>
    </source>
</reference>
<evidence type="ECO:0000313" key="1">
    <source>
        <dbReference type="EMBL" id="DAF48316.1"/>
    </source>
</evidence>
<sequence>MKTVKELETMLEEVRKDLEELKKNKNSFEPTPKGWKPKNGEKYWVAHYNLSPTVFFNDEIHLSNPIIKYNRIFKTKEECQLYCDVQRAFMDASREYVLNKYNYVLRYAHEGGEVFITPYTNVQPTELFFDSEETVQNLIDKFGEENIKRYYLGVY</sequence>
<name>A0A8S5SB71_9CAUD</name>
<proteinExistence type="predicted"/>
<protein>
    <submittedName>
        <fullName evidence="1">Uncharacterized protein</fullName>
    </submittedName>
</protein>